<dbReference type="Proteomes" id="UP001314205">
    <property type="component" value="Unassembled WGS sequence"/>
</dbReference>
<keyword evidence="1" id="KW-0732">Signal</keyword>
<organism evidence="2 3">
    <name type="scientific">Parnassius mnemosyne</name>
    <name type="common">clouded apollo</name>
    <dbReference type="NCBI Taxonomy" id="213953"/>
    <lineage>
        <taxon>Eukaryota</taxon>
        <taxon>Metazoa</taxon>
        <taxon>Ecdysozoa</taxon>
        <taxon>Arthropoda</taxon>
        <taxon>Hexapoda</taxon>
        <taxon>Insecta</taxon>
        <taxon>Pterygota</taxon>
        <taxon>Neoptera</taxon>
        <taxon>Endopterygota</taxon>
        <taxon>Lepidoptera</taxon>
        <taxon>Glossata</taxon>
        <taxon>Ditrysia</taxon>
        <taxon>Papilionoidea</taxon>
        <taxon>Papilionidae</taxon>
        <taxon>Parnassiinae</taxon>
        <taxon>Parnassini</taxon>
        <taxon>Parnassius</taxon>
        <taxon>Driopa</taxon>
    </lineage>
</organism>
<comment type="caution">
    <text evidence="2">The sequence shown here is derived from an EMBL/GenBank/DDBJ whole genome shotgun (WGS) entry which is preliminary data.</text>
</comment>
<dbReference type="InterPro" id="IPR010562">
    <property type="entry name" value="Haemolymph_juvenile_hormone-bd"/>
</dbReference>
<feature type="chain" id="PRO_5043763048" description="Circadian clock-controlled protein-like" evidence="1">
    <location>
        <begin position="22"/>
        <end position="244"/>
    </location>
</feature>
<evidence type="ECO:0000313" key="3">
    <source>
        <dbReference type="Proteomes" id="UP001314205"/>
    </source>
</evidence>
<sequence>MVKYECLIIFVISCFLNESNTTKVPFLKPCGPNDFKCLLTVNTQISIPYLAAGIPELGVPALEPMYFKNITMDQGYFKFFLRNMKVVGASGCKVVEMEHNVQEPALKITLDCPFEATGSYIFSGHIYLFALKNEGEYKIQTDSIRTTITTKIEEIYGDDGLKYWNLTDYEYFYEPLNKIHLDLGNFFSGDISKVQPMLDSVNSDWWISIVKIGEPVARSIVKNFYDVIKMFFLRVPFNELEMLN</sequence>
<dbReference type="PANTHER" id="PTHR11008">
    <property type="entry name" value="PROTEIN TAKEOUT-LIKE PROTEIN"/>
    <property type="match status" value="1"/>
</dbReference>
<accession>A0AAV1KSR5</accession>
<dbReference type="PANTHER" id="PTHR11008:SF32">
    <property type="entry name" value="CIRCADIAN CLOCK-CONTROLLED PROTEIN DAYWAKE-RELATED"/>
    <property type="match status" value="1"/>
</dbReference>
<evidence type="ECO:0000313" key="2">
    <source>
        <dbReference type="EMBL" id="CAK1585550.1"/>
    </source>
</evidence>
<proteinExistence type="predicted"/>
<feature type="signal peptide" evidence="1">
    <location>
        <begin position="1"/>
        <end position="21"/>
    </location>
</feature>
<dbReference type="GO" id="GO:0005615">
    <property type="term" value="C:extracellular space"/>
    <property type="evidence" value="ECO:0007669"/>
    <property type="project" value="TreeGrafter"/>
</dbReference>
<gene>
    <name evidence="2" type="ORF">PARMNEM_LOCUS6615</name>
</gene>
<dbReference type="Pfam" id="PF06585">
    <property type="entry name" value="JHBP"/>
    <property type="match status" value="1"/>
</dbReference>
<dbReference type="SMART" id="SM00700">
    <property type="entry name" value="JHBP"/>
    <property type="match status" value="1"/>
</dbReference>
<protein>
    <recommendedName>
        <fullName evidence="4">Circadian clock-controlled protein-like</fullName>
    </recommendedName>
</protein>
<keyword evidence="3" id="KW-1185">Reference proteome</keyword>
<dbReference type="EMBL" id="CAVLGL010000079">
    <property type="protein sequence ID" value="CAK1585550.1"/>
    <property type="molecule type" value="Genomic_DNA"/>
</dbReference>
<evidence type="ECO:0008006" key="4">
    <source>
        <dbReference type="Google" id="ProtNLM"/>
    </source>
</evidence>
<evidence type="ECO:0000256" key="1">
    <source>
        <dbReference type="SAM" id="SignalP"/>
    </source>
</evidence>
<reference evidence="2 3" key="1">
    <citation type="submission" date="2023-11" db="EMBL/GenBank/DDBJ databases">
        <authorList>
            <person name="Hedman E."/>
            <person name="Englund M."/>
            <person name="Stromberg M."/>
            <person name="Nyberg Akerstrom W."/>
            <person name="Nylinder S."/>
            <person name="Jareborg N."/>
            <person name="Kallberg Y."/>
            <person name="Kronander E."/>
        </authorList>
    </citation>
    <scope>NUCLEOTIDE SEQUENCE [LARGE SCALE GENOMIC DNA]</scope>
</reference>
<dbReference type="AlphaFoldDB" id="A0AAV1KSR5"/>
<dbReference type="InterPro" id="IPR038606">
    <property type="entry name" value="To_sf"/>
</dbReference>
<dbReference type="Gene3D" id="3.15.10.30">
    <property type="entry name" value="Haemolymph juvenile hormone binding protein"/>
    <property type="match status" value="1"/>
</dbReference>
<name>A0AAV1KSR5_9NEOP</name>